<dbReference type="HOGENOM" id="CLU_097230_0_0_1"/>
<organism evidence="1 2">
    <name type="scientific">Fonsecaea pedrosoi CBS 271.37</name>
    <dbReference type="NCBI Taxonomy" id="1442368"/>
    <lineage>
        <taxon>Eukaryota</taxon>
        <taxon>Fungi</taxon>
        <taxon>Dikarya</taxon>
        <taxon>Ascomycota</taxon>
        <taxon>Pezizomycotina</taxon>
        <taxon>Eurotiomycetes</taxon>
        <taxon>Chaetothyriomycetidae</taxon>
        <taxon>Chaetothyriales</taxon>
        <taxon>Herpotrichiellaceae</taxon>
        <taxon>Fonsecaea</taxon>
    </lineage>
</organism>
<dbReference type="OrthoDB" id="4120486at2759"/>
<dbReference type="Proteomes" id="UP000053029">
    <property type="component" value="Unassembled WGS sequence"/>
</dbReference>
<name>A0A0D2G9M7_9EURO</name>
<dbReference type="VEuPathDB" id="FungiDB:Z517_10231"/>
<reference evidence="1 2" key="1">
    <citation type="submission" date="2015-01" db="EMBL/GenBank/DDBJ databases">
        <title>The Genome Sequence of Fonsecaea pedrosoi CBS 271.37.</title>
        <authorList>
            <consortium name="The Broad Institute Genomics Platform"/>
            <person name="Cuomo C."/>
            <person name="de Hoog S."/>
            <person name="Gorbushina A."/>
            <person name="Stielow B."/>
            <person name="Teixiera M."/>
            <person name="Abouelleil A."/>
            <person name="Chapman S.B."/>
            <person name="Priest M."/>
            <person name="Young S.K."/>
            <person name="Wortman J."/>
            <person name="Nusbaum C."/>
            <person name="Birren B."/>
        </authorList>
    </citation>
    <scope>NUCLEOTIDE SEQUENCE [LARGE SCALE GENOMIC DNA]</scope>
    <source>
        <strain evidence="1 2">CBS 271.37</strain>
    </source>
</reference>
<gene>
    <name evidence="1" type="ORF">Z517_10231</name>
</gene>
<sequence>MAEENRFTPQADFNLLHHAFRTAADEIEKLPNLPAIAGGERILAEIQQMRNETREQFARLEERITASHHSLLTVLSTSDLNNAARVQNTYLSGPSDQLSPFLNPLTGAFIPTFPTTPVEIRRMTVHDVDTTLQQLGLQAGPAGTSLAMKKRRLRVHISLRS</sequence>
<dbReference type="STRING" id="1442368.A0A0D2G9M7"/>
<keyword evidence="2" id="KW-1185">Reference proteome</keyword>
<accession>A0A0D2G9M7</accession>
<dbReference type="GeneID" id="25309721"/>
<protein>
    <submittedName>
        <fullName evidence="1">Unplaced genomic scaffold supercont1.7, whole genome shotgun sequence</fullName>
    </submittedName>
</protein>
<dbReference type="EMBL" id="KN846975">
    <property type="protein sequence ID" value="KIW75490.1"/>
    <property type="molecule type" value="Genomic_DNA"/>
</dbReference>
<proteinExistence type="predicted"/>
<dbReference type="RefSeq" id="XP_013279298.1">
    <property type="nucleotide sequence ID" value="XM_013423844.1"/>
</dbReference>
<evidence type="ECO:0000313" key="2">
    <source>
        <dbReference type="Proteomes" id="UP000053029"/>
    </source>
</evidence>
<evidence type="ECO:0000313" key="1">
    <source>
        <dbReference type="EMBL" id="KIW75490.1"/>
    </source>
</evidence>
<dbReference type="AlphaFoldDB" id="A0A0D2G9M7"/>